<dbReference type="RefSeq" id="WP_229591643.1">
    <property type="nucleotide sequence ID" value="NZ_AP024485.1"/>
</dbReference>
<dbReference type="Pfam" id="PF09723">
    <property type="entry name" value="Zn_ribbon_8"/>
    <property type="match status" value="1"/>
</dbReference>
<dbReference type="Proteomes" id="UP001053296">
    <property type="component" value="Chromosome"/>
</dbReference>
<proteinExistence type="predicted"/>
<dbReference type="InterPro" id="IPR013429">
    <property type="entry name" value="Regulatory_FmdB_Zinc_ribbon"/>
</dbReference>
<dbReference type="NCBIfam" id="TIGR02605">
    <property type="entry name" value="CxxC_CxxC_SSSS"/>
    <property type="match status" value="1"/>
</dbReference>
<gene>
    <name evidence="2" type="ORF">PSDVSF_29220</name>
</gene>
<evidence type="ECO:0000259" key="1">
    <source>
        <dbReference type="SMART" id="SM00834"/>
    </source>
</evidence>
<feature type="domain" description="Putative regulatory protein FmdB zinc ribbon" evidence="1">
    <location>
        <begin position="1"/>
        <end position="41"/>
    </location>
</feature>
<dbReference type="SMART" id="SM00834">
    <property type="entry name" value="CxxC_CXXC_SSSS"/>
    <property type="match status" value="1"/>
</dbReference>
<protein>
    <recommendedName>
        <fullName evidence="1">Putative regulatory protein FmdB zinc ribbon domain-containing protein</fullName>
    </recommendedName>
</protein>
<evidence type="ECO:0000313" key="3">
    <source>
        <dbReference type="Proteomes" id="UP001053296"/>
    </source>
</evidence>
<evidence type="ECO:0000313" key="2">
    <source>
        <dbReference type="EMBL" id="BCS89680.1"/>
    </source>
</evidence>
<dbReference type="EMBL" id="AP024485">
    <property type="protein sequence ID" value="BCS89680.1"/>
    <property type="molecule type" value="Genomic_DNA"/>
</dbReference>
<name>A0ABN6EWY3_9BACT</name>
<reference evidence="2" key="1">
    <citation type="journal article" date="2022" name="Arch. Microbiol.">
        <title>Pseudodesulfovibrio sediminis sp. nov., a mesophilic and neutrophilic sulfate-reducing bacterium isolated from sediment of a brackish lake.</title>
        <authorList>
            <person name="Takahashi A."/>
            <person name="Kojima H."/>
            <person name="Watanabe M."/>
            <person name="Fukui M."/>
        </authorList>
    </citation>
    <scope>NUCLEOTIDE SEQUENCE</scope>
    <source>
        <strain evidence="2">SF6</strain>
    </source>
</reference>
<sequence length="68" mass="7114">MPIFEYVCQECKNDFEELLLGQDQQAACPKCGSDKTEKCISACAAKVDGGASGLPSMQNMGSDCFGGG</sequence>
<keyword evidence="3" id="KW-1185">Reference proteome</keyword>
<accession>A0ABN6EWY3</accession>
<organism evidence="2 3">
    <name type="scientific">Pseudodesulfovibrio sediminis</name>
    <dbReference type="NCBI Taxonomy" id="2810563"/>
    <lineage>
        <taxon>Bacteria</taxon>
        <taxon>Pseudomonadati</taxon>
        <taxon>Thermodesulfobacteriota</taxon>
        <taxon>Desulfovibrionia</taxon>
        <taxon>Desulfovibrionales</taxon>
        <taxon>Desulfovibrionaceae</taxon>
    </lineage>
</organism>